<dbReference type="InterPro" id="IPR053860">
    <property type="entry name" value="DUF6932"/>
</dbReference>
<dbReference type="Pfam" id="PF22014">
    <property type="entry name" value="DUF6932"/>
    <property type="match status" value="1"/>
</dbReference>
<protein>
    <submittedName>
        <fullName evidence="1">Uncharacterized protein</fullName>
    </submittedName>
</protein>
<accession>A0A7C3ZMM8</accession>
<dbReference type="EMBL" id="DSPX01000198">
    <property type="protein sequence ID" value="HGG02742.1"/>
    <property type="molecule type" value="Genomic_DNA"/>
</dbReference>
<evidence type="ECO:0000313" key="1">
    <source>
        <dbReference type="EMBL" id="HGG02742.1"/>
    </source>
</evidence>
<organism evidence="1">
    <name type="scientific">Planktothricoides sp. SpSt-374</name>
    <dbReference type="NCBI Taxonomy" id="2282167"/>
    <lineage>
        <taxon>Bacteria</taxon>
        <taxon>Bacillati</taxon>
        <taxon>Cyanobacteriota</taxon>
        <taxon>Cyanophyceae</taxon>
        <taxon>Oscillatoriophycideae</taxon>
        <taxon>Oscillatoriales</taxon>
        <taxon>Oscillatoriaceae</taxon>
        <taxon>Planktothricoides</taxon>
    </lineage>
</organism>
<dbReference type="AlphaFoldDB" id="A0A7C3ZMM8"/>
<proteinExistence type="predicted"/>
<gene>
    <name evidence="1" type="ORF">ENR15_19405</name>
</gene>
<reference evidence="1" key="1">
    <citation type="journal article" date="2020" name="mSystems">
        <title>Genome- and Community-Level Interaction Insights into Carbon Utilization and Element Cycling Functions of Hydrothermarchaeota in Hydrothermal Sediment.</title>
        <authorList>
            <person name="Zhou Z."/>
            <person name="Liu Y."/>
            <person name="Xu W."/>
            <person name="Pan J."/>
            <person name="Luo Z.H."/>
            <person name="Li M."/>
        </authorList>
    </citation>
    <scope>NUCLEOTIDE SEQUENCE [LARGE SCALE GENOMIC DNA]</scope>
    <source>
        <strain evidence="1">SpSt-374</strain>
    </source>
</reference>
<name>A0A7C3ZMM8_9CYAN</name>
<comment type="caution">
    <text evidence="1">The sequence shown here is derived from an EMBL/GenBank/DDBJ whole genome shotgun (WGS) entry which is preliminary data.</text>
</comment>
<sequence>MIPEFDENGNLPPGVHFCEWEEFVERFGTNELRLRLMRGLRMAMEQLKAAGCRTIYINGSFVTIKPDPGDFDACWDREDVDINYLRTQAPKLLNYYDRAGQKAKYKGEIFPADQPIGNYGLDSWALFQRDRKDNKKGIIAIDLVRWNYD</sequence>